<sequence>MKVREVIKLIEADGWYQVTCEGSHRQFKHPTKKGRVTIAGNLGDDIAKGTLNSILKQASLKKKRVKRS</sequence>
<gene>
    <name evidence="8" type="ORF">HGMM_OP1C095</name>
</gene>
<evidence type="ECO:0000256" key="1">
    <source>
        <dbReference type="ARBA" id="ARBA00006620"/>
    </source>
</evidence>
<evidence type="ECO:0000313" key="8">
    <source>
        <dbReference type="EMBL" id="BAL58400.1"/>
    </source>
</evidence>
<organism evidence="8">
    <name type="scientific">Acetithermum autotrophicum</name>
    <dbReference type="NCBI Taxonomy" id="1446466"/>
    <lineage>
        <taxon>Bacteria</taxon>
        <taxon>Candidatus Bipolaricaulota</taxon>
        <taxon>Candidatus Acetithermum</taxon>
    </lineage>
</organism>
<reference evidence="8" key="1">
    <citation type="journal article" date="2005" name="Environ. Microbiol.">
        <title>Genetic and functional properties of uncultivated thermophilic crenarchaeotes from a subsurface gold mine as revealed by analysis of genome fragments.</title>
        <authorList>
            <person name="Nunoura T."/>
            <person name="Hirayama H."/>
            <person name="Takami H."/>
            <person name="Oida H."/>
            <person name="Nishi S."/>
            <person name="Shimamura S."/>
            <person name="Suzuki Y."/>
            <person name="Inagaki F."/>
            <person name="Takai K."/>
            <person name="Nealson K.H."/>
            <person name="Horikoshi K."/>
        </authorList>
    </citation>
    <scope>NUCLEOTIDE SEQUENCE</scope>
</reference>
<evidence type="ECO:0000256" key="6">
    <source>
        <dbReference type="ARBA" id="ARBA00022884"/>
    </source>
</evidence>
<evidence type="ECO:0000256" key="2">
    <source>
        <dbReference type="ARBA" id="ARBA00022649"/>
    </source>
</evidence>
<comment type="similarity">
    <text evidence="1">Belongs to the HicA mRNA interferase family.</text>
</comment>
<keyword evidence="4" id="KW-0255">Endonuclease</keyword>
<dbReference type="GO" id="GO:0003729">
    <property type="term" value="F:mRNA binding"/>
    <property type="evidence" value="ECO:0007669"/>
    <property type="project" value="InterPro"/>
</dbReference>
<dbReference type="InterPro" id="IPR012933">
    <property type="entry name" value="HicA_mRNA_interferase"/>
</dbReference>
<dbReference type="AlphaFoldDB" id="H5SQG4"/>
<dbReference type="Pfam" id="PF07927">
    <property type="entry name" value="HicA_toxin"/>
    <property type="match status" value="1"/>
</dbReference>
<reference evidence="8" key="2">
    <citation type="journal article" date="2012" name="PLoS ONE">
        <title>A Deeply Branching Thermophilic Bacterium with an Ancient Acetyl-CoA Pathway Dominates a Subsurface Ecosystem.</title>
        <authorList>
            <person name="Takami H."/>
            <person name="Noguchi H."/>
            <person name="Takaki Y."/>
            <person name="Uchiyama I."/>
            <person name="Toyoda A."/>
            <person name="Nishi S."/>
            <person name="Chee G.-J."/>
            <person name="Arai W."/>
            <person name="Nunoura T."/>
            <person name="Itoh T."/>
            <person name="Hattori M."/>
            <person name="Takai K."/>
        </authorList>
    </citation>
    <scope>NUCLEOTIDE SEQUENCE</scope>
</reference>
<dbReference type="SUPFAM" id="SSF54786">
    <property type="entry name" value="YcfA/nrd intein domain"/>
    <property type="match status" value="1"/>
</dbReference>
<evidence type="ECO:0000256" key="3">
    <source>
        <dbReference type="ARBA" id="ARBA00022722"/>
    </source>
</evidence>
<keyword evidence="2" id="KW-1277">Toxin-antitoxin system</keyword>
<keyword evidence="7" id="KW-0346">Stress response</keyword>
<dbReference type="PANTHER" id="PTHR34873:SF3">
    <property type="entry name" value="ADDICTION MODULE TOXIN, HICA FAMILY"/>
    <property type="match status" value="1"/>
</dbReference>
<dbReference type="PANTHER" id="PTHR34873">
    <property type="entry name" value="SSR1766 PROTEIN"/>
    <property type="match status" value="1"/>
</dbReference>
<keyword evidence="6" id="KW-0694">RNA-binding</keyword>
<name>H5SQG4_ACEAU</name>
<evidence type="ECO:0000256" key="7">
    <source>
        <dbReference type="ARBA" id="ARBA00023016"/>
    </source>
</evidence>
<accession>H5SQG4</accession>
<dbReference type="InterPro" id="IPR038570">
    <property type="entry name" value="HicA_sf"/>
</dbReference>
<keyword evidence="3" id="KW-0540">Nuclease</keyword>
<evidence type="ECO:0000256" key="4">
    <source>
        <dbReference type="ARBA" id="ARBA00022759"/>
    </source>
</evidence>
<dbReference type="Gene3D" id="3.30.920.30">
    <property type="entry name" value="Hypothetical protein"/>
    <property type="match status" value="1"/>
</dbReference>
<keyword evidence="5" id="KW-0378">Hydrolase</keyword>
<protein>
    <submittedName>
        <fullName evidence="8">Hypothetical conserved protein</fullName>
    </submittedName>
</protein>
<proteinExistence type="inferred from homology"/>
<dbReference type="GO" id="GO:0016787">
    <property type="term" value="F:hydrolase activity"/>
    <property type="evidence" value="ECO:0007669"/>
    <property type="project" value="UniProtKB-KW"/>
</dbReference>
<dbReference type="GO" id="GO:0004519">
    <property type="term" value="F:endonuclease activity"/>
    <property type="evidence" value="ECO:0007669"/>
    <property type="project" value="UniProtKB-KW"/>
</dbReference>
<evidence type="ECO:0000256" key="5">
    <source>
        <dbReference type="ARBA" id="ARBA00022801"/>
    </source>
</evidence>
<dbReference type="EMBL" id="AP011800">
    <property type="protein sequence ID" value="BAL58400.1"/>
    <property type="molecule type" value="Genomic_DNA"/>
</dbReference>